<comment type="function">
    <text evidence="7">Plays a continuous role in plant development probably in the structural organization of compartments.</text>
</comment>
<dbReference type="InterPro" id="IPR002939">
    <property type="entry name" value="DnaJ_C"/>
</dbReference>
<dbReference type="PROSITE" id="PS51188">
    <property type="entry name" value="ZF_CR"/>
    <property type="match status" value="1"/>
</dbReference>
<dbReference type="GO" id="GO:0003729">
    <property type="term" value="F:mRNA binding"/>
    <property type="evidence" value="ECO:0007669"/>
    <property type="project" value="UniProtKB-ARBA"/>
</dbReference>
<dbReference type="Gene3D" id="1.10.287.110">
    <property type="entry name" value="DnaJ domain"/>
    <property type="match status" value="1"/>
</dbReference>
<keyword evidence="3" id="KW-0677">Repeat</keyword>
<feature type="domain" description="J" evidence="10">
    <location>
        <begin position="13"/>
        <end position="74"/>
    </location>
</feature>
<evidence type="ECO:0000256" key="4">
    <source>
        <dbReference type="ARBA" id="ARBA00022771"/>
    </source>
</evidence>
<feature type="zinc finger region" description="CR-type" evidence="8">
    <location>
        <begin position="135"/>
        <end position="219"/>
    </location>
</feature>
<evidence type="ECO:0000313" key="12">
    <source>
        <dbReference type="EMBL" id="GAV90852.1"/>
    </source>
</evidence>
<proteinExistence type="inferred from homology"/>
<evidence type="ECO:0000256" key="3">
    <source>
        <dbReference type="ARBA" id="ARBA00022737"/>
    </source>
</evidence>
<dbReference type="GO" id="GO:0009408">
    <property type="term" value="P:response to heat"/>
    <property type="evidence" value="ECO:0007669"/>
    <property type="project" value="InterPro"/>
</dbReference>
<keyword evidence="2 8" id="KW-0479">Metal-binding</keyword>
<dbReference type="HAMAP" id="MF_01152">
    <property type="entry name" value="DnaJ"/>
    <property type="match status" value="1"/>
</dbReference>
<gene>
    <name evidence="12" type="ORF">CFOL_v3_34254</name>
</gene>
<evidence type="ECO:0000259" key="11">
    <source>
        <dbReference type="PROSITE" id="PS51188"/>
    </source>
</evidence>
<dbReference type="Pfam" id="PF01556">
    <property type="entry name" value="DnaJ_C"/>
    <property type="match status" value="1"/>
</dbReference>
<feature type="domain" description="CR-type" evidence="11">
    <location>
        <begin position="135"/>
        <end position="219"/>
    </location>
</feature>
<dbReference type="STRING" id="3775.A0A1Q3DEI1"/>
<dbReference type="InterPro" id="IPR001623">
    <property type="entry name" value="DnaJ_domain"/>
</dbReference>
<dbReference type="InterPro" id="IPR018253">
    <property type="entry name" value="DnaJ_domain_CS"/>
</dbReference>
<protein>
    <submittedName>
        <fullName evidence="12">DnaJ domain-containing protein/DnaJ_CXXCXGXG domain-containing protein/DnaJ_C domain-containing protein</fullName>
    </submittedName>
</protein>
<dbReference type="FunFam" id="2.10.230.10:FF:000001">
    <property type="entry name" value="DnaJ subfamily A member 2"/>
    <property type="match status" value="1"/>
</dbReference>
<dbReference type="InterPro" id="IPR001305">
    <property type="entry name" value="HSP_DnaJ_Cys-rich_dom"/>
</dbReference>
<dbReference type="Gene3D" id="2.10.230.10">
    <property type="entry name" value="Heat shock protein DnaJ, cysteine-rich domain"/>
    <property type="match status" value="1"/>
</dbReference>
<dbReference type="InterPro" id="IPR044713">
    <property type="entry name" value="DNJA1/2-like"/>
</dbReference>
<keyword evidence="1" id="KW-0488">Methylation</keyword>
<keyword evidence="6" id="KW-0636">Prenylation</keyword>
<evidence type="ECO:0000256" key="8">
    <source>
        <dbReference type="PROSITE-ProRule" id="PRU00546"/>
    </source>
</evidence>
<dbReference type="OrthoDB" id="550424at2759"/>
<sequence>MFGRAPKKSDNTKYYEILGVSKSASPDELKKAYKKAAIKNHPDKGGDPEKFKELAQAYDVLSDPEKREIYDQYGEDGLKEGMGGGGGTHNPFDIFESFFGGGGFGGGSSSRGKRQKQGEDVVHALKVSLEDLYNGTTKKLSLSRNVLCPKCKGKGSKSGAPGRCYGCQGTGMKITTRQIGLGMLQQMQHACPECRGSGEFIQERDRCPQCKASKVTQEKKVLEVNVDKGMQQGQKIVFEGQADEAPDTVTGDIVFVLQVKEHPIFKRKFDDLYVEHTLSLTEALCGFQFALTHLDGRQLLIKSNPGEIIKPGQFKAINDEGMPQHQRPFMKGRLYIHFNVDFPDSGFLSPDQCHALETILPPRPDKHLSNMELDDCEETTLHDVNIAEEDVRRRQQQQQQEAYDEDEPSAPRVQCAQQ</sequence>
<dbReference type="EMBL" id="BDDD01006680">
    <property type="protein sequence ID" value="GAV90852.1"/>
    <property type="molecule type" value="Genomic_DNA"/>
</dbReference>
<dbReference type="SMART" id="SM00271">
    <property type="entry name" value="DnaJ"/>
    <property type="match status" value="1"/>
</dbReference>
<dbReference type="PROSITE" id="PS00636">
    <property type="entry name" value="DNAJ_1"/>
    <property type="match status" value="1"/>
</dbReference>
<evidence type="ECO:0000313" key="13">
    <source>
        <dbReference type="Proteomes" id="UP000187406"/>
    </source>
</evidence>
<keyword evidence="4 8" id="KW-0863">Zinc-finger</keyword>
<dbReference type="PROSITE" id="PS50076">
    <property type="entry name" value="DNAJ_2"/>
    <property type="match status" value="1"/>
</dbReference>
<feature type="region of interest" description="Disordered" evidence="9">
    <location>
        <begin position="384"/>
        <end position="418"/>
    </location>
</feature>
<keyword evidence="5 8" id="KW-0862">Zinc</keyword>
<accession>A0A1Q3DEI1</accession>
<dbReference type="Proteomes" id="UP000187406">
    <property type="component" value="Unassembled WGS sequence"/>
</dbReference>
<name>A0A1Q3DEI1_CEPFO</name>
<dbReference type="Pfam" id="PF00684">
    <property type="entry name" value="DnaJ_CXXCXGXG"/>
    <property type="match status" value="1"/>
</dbReference>
<dbReference type="GO" id="GO:0008270">
    <property type="term" value="F:zinc ion binding"/>
    <property type="evidence" value="ECO:0007669"/>
    <property type="project" value="UniProtKB-KW"/>
</dbReference>
<dbReference type="GO" id="GO:0006457">
    <property type="term" value="P:protein folding"/>
    <property type="evidence" value="ECO:0007669"/>
    <property type="project" value="InterPro"/>
</dbReference>
<dbReference type="InterPro" id="IPR012724">
    <property type="entry name" value="DnaJ"/>
</dbReference>
<dbReference type="InterPro" id="IPR036410">
    <property type="entry name" value="HSP_DnaJ_Cys-rich_dom_sf"/>
</dbReference>
<dbReference type="PANTHER" id="PTHR43888">
    <property type="entry name" value="DNAJ-LIKE-2, ISOFORM A-RELATED"/>
    <property type="match status" value="1"/>
</dbReference>
<dbReference type="FunFam" id="2.60.260.20:FF:000003">
    <property type="entry name" value="DnaJ subfamily A member 2"/>
    <property type="match status" value="1"/>
</dbReference>
<keyword evidence="6" id="KW-0449">Lipoprotein</keyword>
<comment type="caution">
    <text evidence="12">The sequence shown here is derived from an EMBL/GenBank/DDBJ whole genome shotgun (WGS) entry which is preliminary data.</text>
</comment>
<dbReference type="CDD" id="cd06257">
    <property type="entry name" value="DnaJ"/>
    <property type="match status" value="1"/>
</dbReference>
<dbReference type="GO" id="GO:0030544">
    <property type="term" value="F:Hsp70 protein binding"/>
    <property type="evidence" value="ECO:0007669"/>
    <property type="project" value="InterPro"/>
</dbReference>
<keyword evidence="13" id="KW-1185">Reference proteome</keyword>
<dbReference type="SUPFAM" id="SSF49493">
    <property type="entry name" value="HSP40/DnaJ peptide-binding domain"/>
    <property type="match status" value="2"/>
</dbReference>
<organism evidence="12 13">
    <name type="scientific">Cephalotus follicularis</name>
    <name type="common">Albany pitcher plant</name>
    <dbReference type="NCBI Taxonomy" id="3775"/>
    <lineage>
        <taxon>Eukaryota</taxon>
        <taxon>Viridiplantae</taxon>
        <taxon>Streptophyta</taxon>
        <taxon>Embryophyta</taxon>
        <taxon>Tracheophyta</taxon>
        <taxon>Spermatophyta</taxon>
        <taxon>Magnoliopsida</taxon>
        <taxon>eudicotyledons</taxon>
        <taxon>Gunneridae</taxon>
        <taxon>Pentapetalae</taxon>
        <taxon>rosids</taxon>
        <taxon>fabids</taxon>
        <taxon>Oxalidales</taxon>
        <taxon>Cephalotaceae</taxon>
        <taxon>Cephalotus</taxon>
    </lineage>
</organism>
<evidence type="ECO:0000256" key="5">
    <source>
        <dbReference type="ARBA" id="ARBA00022833"/>
    </source>
</evidence>
<evidence type="ECO:0000256" key="7">
    <source>
        <dbReference type="ARBA" id="ARBA00037547"/>
    </source>
</evidence>
<dbReference type="Pfam" id="PF00226">
    <property type="entry name" value="DnaJ"/>
    <property type="match status" value="1"/>
</dbReference>
<dbReference type="InterPro" id="IPR008971">
    <property type="entry name" value="HSP40/DnaJ_pept-bd"/>
</dbReference>
<dbReference type="SUPFAM" id="SSF46565">
    <property type="entry name" value="Chaperone J-domain"/>
    <property type="match status" value="1"/>
</dbReference>
<evidence type="ECO:0000256" key="2">
    <source>
        <dbReference type="ARBA" id="ARBA00022723"/>
    </source>
</evidence>
<dbReference type="GO" id="GO:0051082">
    <property type="term" value="F:unfolded protein binding"/>
    <property type="evidence" value="ECO:0007669"/>
    <property type="project" value="InterPro"/>
</dbReference>
<dbReference type="FunFam" id="1.10.287.110:FF:000012">
    <property type="entry name" value="dnaJ protein homolog"/>
    <property type="match status" value="1"/>
</dbReference>
<dbReference type="PRINTS" id="PR00625">
    <property type="entry name" value="JDOMAIN"/>
</dbReference>
<evidence type="ECO:0000256" key="9">
    <source>
        <dbReference type="SAM" id="MobiDB-lite"/>
    </source>
</evidence>
<dbReference type="Gene3D" id="2.60.260.20">
    <property type="entry name" value="Urease metallochaperone UreE, N-terminal domain"/>
    <property type="match status" value="2"/>
</dbReference>
<evidence type="ECO:0000256" key="6">
    <source>
        <dbReference type="ARBA" id="ARBA00023289"/>
    </source>
</evidence>
<dbReference type="InterPro" id="IPR036869">
    <property type="entry name" value="J_dom_sf"/>
</dbReference>
<dbReference type="SUPFAM" id="SSF57938">
    <property type="entry name" value="DnaJ/Hsp40 cysteine-rich domain"/>
    <property type="match status" value="1"/>
</dbReference>
<dbReference type="CDD" id="cd10719">
    <property type="entry name" value="DnaJ_zf"/>
    <property type="match status" value="1"/>
</dbReference>
<evidence type="ECO:0000259" key="10">
    <source>
        <dbReference type="PROSITE" id="PS50076"/>
    </source>
</evidence>
<dbReference type="InParanoid" id="A0A1Q3DEI1"/>
<dbReference type="GO" id="GO:0005524">
    <property type="term" value="F:ATP binding"/>
    <property type="evidence" value="ECO:0007669"/>
    <property type="project" value="InterPro"/>
</dbReference>
<reference evidence="13" key="1">
    <citation type="submission" date="2016-04" db="EMBL/GenBank/DDBJ databases">
        <title>Cephalotus genome sequencing.</title>
        <authorList>
            <person name="Fukushima K."/>
            <person name="Hasebe M."/>
            <person name="Fang X."/>
        </authorList>
    </citation>
    <scope>NUCLEOTIDE SEQUENCE [LARGE SCALE GENOMIC DNA]</scope>
    <source>
        <strain evidence="13">cv. St1</strain>
    </source>
</reference>
<evidence type="ECO:0000256" key="1">
    <source>
        <dbReference type="ARBA" id="ARBA00022481"/>
    </source>
</evidence>
<dbReference type="AlphaFoldDB" id="A0A1Q3DEI1"/>
<dbReference type="CDD" id="cd10747">
    <property type="entry name" value="DnaJ_C"/>
    <property type="match status" value="1"/>
</dbReference>